<evidence type="ECO:0000313" key="18">
    <source>
        <dbReference type="Proteomes" id="UP001633002"/>
    </source>
</evidence>
<evidence type="ECO:0000256" key="11">
    <source>
        <dbReference type="ARBA" id="ARBA00023128"/>
    </source>
</evidence>
<feature type="domain" description="YrdC-like" evidence="16">
    <location>
        <begin position="76"/>
        <end position="264"/>
    </location>
</feature>
<reference evidence="17 18" key="1">
    <citation type="submission" date="2024-09" db="EMBL/GenBank/DDBJ databases">
        <title>Chromosome-scale assembly of Riccia sorocarpa.</title>
        <authorList>
            <person name="Paukszto L."/>
        </authorList>
    </citation>
    <scope>NUCLEOTIDE SEQUENCE [LARGE SCALE GENOMIC DNA]</scope>
    <source>
        <strain evidence="17">LP-2024</strain>
        <tissue evidence="17">Aerial parts of the thallus</tissue>
    </source>
</reference>
<dbReference type="FunFam" id="3.90.870.10:FF:000007">
    <property type="entry name" value="YrdC N6-threonylcarbamoyltransferase domain containing"/>
    <property type="match status" value="1"/>
</dbReference>
<sequence>MASSLAVAVGQCMSTLTSGVRSTYRAGVKLDCGVHRCGGVFLPRKRVQGIRMALNNVGICRDGGVQETGVVLPAEEKYIREAVEALRGAEIIAVPTDTLYGFACDACSERAVKRVYAIKGRSATRPLAICVADVEDIGNYGTVGHLPDDLLGSLFPGPVTVILPRGEGSKLHPSLNPGLPSIGVRIPDSSFIRNLCRQFRGALALTSANSSSEQSTVAVAEFSHLWSQCSAVFDAGILPAGRAGSTIVDLTSPGEFKVVRPGSALSETLEILSSIHTLVPSFVAKRHGVLPQISWEHESNCCSNFTGINERLLTKFGQCCCLTCKFVDLVLDESVHDFHSGVGNFNLRVHRLHNPVNIISVTLLYFCTHTFVLLRYPVFPWQAFAIFPLAGRSAGEMFW</sequence>
<evidence type="ECO:0000256" key="2">
    <source>
        <dbReference type="ARBA" id="ARBA00004202"/>
    </source>
</evidence>
<proteinExistence type="inferred from homology"/>
<dbReference type="Gene3D" id="3.90.870.10">
    <property type="entry name" value="DHBP synthase"/>
    <property type="match status" value="1"/>
</dbReference>
<dbReference type="GO" id="GO:0005886">
    <property type="term" value="C:plasma membrane"/>
    <property type="evidence" value="ECO:0007669"/>
    <property type="project" value="UniProtKB-SubCell"/>
</dbReference>
<keyword evidence="8" id="KW-0963">Cytoplasm</keyword>
<evidence type="ECO:0000256" key="6">
    <source>
        <dbReference type="ARBA" id="ARBA00015492"/>
    </source>
</evidence>
<evidence type="ECO:0000256" key="12">
    <source>
        <dbReference type="ARBA" id="ARBA00023136"/>
    </source>
</evidence>
<evidence type="ECO:0000256" key="13">
    <source>
        <dbReference type="ARBA" id="ARBA00048366"/>
    </source>
</evidence>
<keyword evidence="10" id="KW-0809">Transit peptide</keyword>
<evidence type="ECO:0000256" key="1">
    <source>
        <dbReference type="ARBA" id="ARBA00004173"/>
    </source>
</evidence>
<evidence type="ECO:0000259" key="16">
    <source>
        <dbReference type="PROSITE" id="PS51163"/>
    </source>
</evidence>
<dbReference type="InterPro" id="IPR006070">
    <property type="entry name" value="Sua5-like_dom"/>
</dbReference>
<comment type="similarity">
    <text evidence="4">Belongs to the SUA5 family.</text>
</comment>
<keyword evidence="11" id="KW-0496">Mitochondrion</keyword>
<keyword evidence="18" id="KW-1185">Reference proteome</keyword>
<dbReference type="NCBIfam" id="TIGR00057">
    <property type="entry name" value="L-threonylcarbamoyladenylate synthase"/>
    <property type="match status" value="1"/>
</dbReference>
<dbReference type="SUPFAM" id="SSF55821">
    <property type="entry name" value="YrdC/RibB"/>
    <property type="match status" value="1"/>
</dbReference>
<dbReference type="EC" id="2.7.7.87" evidence="5"/>
<comment type="caution">
    <text evidence="17">The sequence shown here is derived from an EMBL/GenBank/DDBJ whole genome shotgun (WGS) entry which is preliminary data.</text>
</comment>
<gene>
    <name evidence="17" type="ORF">R1sor_005524</name>
</gene>
<dbReference type="Proteomes" id="UP001633002">
    <property type="component" value="Unassembled WGS sequence"/>
</dbReference>
<dbReference type="EMBL" id="JBJQOH010000003">
    <property type="protein sequence ID" value="KAL3691873.1"/>
    <property type="molecule type" value="Genomic_DNA"/>
</dbReference>
<dbReference type="PROSITE" id="PS51163">
    <property type="entry name" value="YRDC"/>
    <property type="match status" value="1"/>
</dbReference>
<dbReference type="InterPro" id="IPR017945">
    <property type="entry name" value="DHBP_synth_RibB-like_a/b_dom"/>
</dbReference>
<dbReference type="GO" id="GO:0005739">
    <property type="term" value="C:mitochondrion"/>
    <property type="evidence" value="ECO:0007669"/>
    <property type="project" value="UniProtKB-SubCell"/>
</dbReference>
<organism evidence="17 18">
    <name type="scientific">Riccia sorocarpa</name>
    <dbReference type="NCBI Taxonomy" id="122646"/>
    <lineage>
        <taxon>Eukaryota</taxon>
        <taxon>Viridiplantae</taxon>
        <taxon>Streptophyta</taxon>
        <taxon>Embryophyta</taxon>
        <taxon>Marchantiophyta</taxon>
        <taxon>Marchantiopsida</taxon>
        <taxon>Marchantiidae</taxon>
        <taxon>Marchantiales</taxon>
        <taxon>Ricciaceae</taxon>
        <taxon>Riccia</taxon>
    </lineage>
</organism>
<dbReference type="PANTHER" id="PTHR17490">
    <property type="entry name" value="SUA5"/>
    <property type="match status" value="1"/>
</dbReference>
<comment type="subcellular location">
    <subcellularLocation>
        <location evidence="2">Cell membrane</location>
        <topology evidence="2">Peripheral membrane protein</topology>
    </subcellularLocation>
    <subcellularLocation>
        <location evidence="3">Cytoplasm</location>
    </subcellularLocation>
    <subcellularLocation>
        <location evidence="1">Mitochondrion</location>
    </subcellularLocation>
</comment>
<evidence type="ECO:0000256" key="10">
    <source>
        <dbReference type="ARBA" id="ARBA00022946"/>
    </source>
</evidence>
<evidence type="ECO:0000256" key="8">
    <source>
        <dbReference type="ARBA" id="ARBA00022490"/>
    </source>
</evidence>
<keyword evidence="9" id="KW-0808">Transferase</keyword>
<dbReference type="PANTHER" id="PTHR17490:SF10">
    <property type="entry name" value="THREONYLCARBAMOYL-AMP SYNTHASE"/>
    <property type="match status" value="1"/>
</dbReference>
<evidence type="ECO:0000256" key="7">
    <source>
        <dbReference type="ARBA" id="ARBA00022475"/>
    </source>
</evidence>
<dbReference type="AlphaFoldDB" id="A0ABD3HKE9"/>
<evidence type="ECO:0000256" key="4">
    <source>
        <dbReference type="ARBA" id="ARBA00007663"/>
    </source>
</evidence>
<evidence type="ECO:0000256" key="5">
    <source>
        <dbReference type="ARBA" id="ARBA00012584"/>
    </source>
</evidence>
<comment type="subunit">
    <text evidence="15">Interacts with RSC1A1.</text>
</comment>
<evidence type="ECO:0000256" key="3">
    <source>
        <dbReference type="ARBA" id="ARBA00004496"/>
    </source>
</evidence>
<keyword evidence="7" id="KW-1003">Cell membrane</keyword>
<name>A0ABD3HKE9_9MARC</name>
<dbReference type="InterPro" id="IPR050156">
    <property type="entry name" value="TC-AMP_synthase_SUA5"/>
</dbReference>
<protein>
    <recommendedName>
        <fullName evidence="6">Threonylcarbamoyl-AMP synthase</fullName>
        <ecNumber evidence="5">2.7.7.87</ecNumber>
    </recommendedName>
</protein>
<comment type="function">
    <text evidence="14">Cytoplasmic and mitochondrial threonylcarbamoyl-AMP synthase required for the formation of a threonylcarbamoyl group on adenosine at position 37 (t(6)A37) in tRNAs that read codons beginning with adenine. Catalyzes the conversion of L-threonine, HCO(3)(-)/CO(2) and ATP to give threonylcarbamoyl-AMP (TC-AMP) as the acyladenylate intermediate, with the release of diphosphate. Participates in t(6)A37 formation in cytoplasmic and mitochondrial tRNAs. May regulate the activity of some transporters.</text>
</comment>
<dbReference type="GO" id="GO:0061710">
    <property type="term" value="F:L-threonylcarbamoyladenylate synthase"/>
    <property type="evidence" value="ECO:0007669"/>
    <property type="project" value="UniProtKB-EC"/>
</dbReference>
<accession>A0ABD3HKE9</accession>
<evidence type="ECO:0000256" key="14">
    <source>
        <dbReference type="ARBA" id="ARBA00058524"/>
    </source>
</evidence>
<evidence type="ECO:0000256" key="15">
    <source>
        <dbReference type="ARBA" id="ARBA00063146"/>
    </source>
</evidence>
<evidence type="ECO:0000313" key="17">
    <source>
        <dbReference type="EMBL" id="KAL3691873.1"/>
    </source>
</evidence>
<comment type="catalytic activity">
    <reaction evidence="13">
        <text>L-threonine + hydrogencarbonate + ATP = L-threonylcarbamoyladenylate + diphosphate + H2O</text>
        <dbReference type="Rhea" id="RHEA:36407"/>
        <dbReference type="ChEBI" id="CHEBI:15377"/>
        <dbReference type="ChEBI" id="CHEBI:17544"/>
        <dbReference type="ChEBI" id="CHEBI:30616"/>
        <dbReference type="ChEBI" id="CHEBI:33019"/>
        <dbReference type="ChEBI" id="CHEBI:57926"/>
        <dbReference type="ChEBI" id="CHEBI:73682"/>
        <dbReference type="EC" id="2.7.7.87"/>
    </reaction>
</comment>
<dbReference type="Pfam" id="PF01300">
    <property type="entry name" value="Sua5_yciO_yrdC"/>
    <property type="match status" value="1"/>
</dbReference>
<keyword evidence="12" id="KW-0472">Membrane</keyword>
<evidence type="ECO:0000256" key="9">
    <source>
        <dbReference type="ARBA" id="ARBA00022679"/>
    </source>
</evidence>